<dbReference type="InterPro" id="IPR005107">
    <property type="entry name" value="CO_DH_flav_C"/>
</dbReference>
<evidence type="ECO:0000256" key="8">
    <source>
        <dbReference type="ARBA" id="ARBA00022723"/>
    </source>
</evidence>
<evidence type="ECO:0000256" key="13">
    <source>
        <dbReference type="ARBA" id="ARBA00023140"/>
    </source>
</evidence>
<name>A0A8S4RAE8_9NEOP</name>
<dbReference type="SMART" id="SM01092">
    <property type="entry name" value="CO_deh_flav_C"/>
    <property type="match status" value="1"/>
</dbReference>
<dbReference type="Gene3D" id="3.90.1170.50">
    <property type="entry name" value="Aldehyde oxidase/xanthine dehydrogenase, a/b hammerhead"/>
    <property type="match status" value="1"/>
</dbReference>
<evidence type="ECO:0000256" key="6">
    <source>
        <dbReference type="ARBA" id="ARBA00022630"/>
    </source>
</evidence>
<dbReference type="InterPro" id="IPR001041">
    <property type="entry name" value="2Fe-2S_ferredoxin-type"/>
</dbReference>
<dbReference type="SUPFAM" id="SSF55447">
    <property type="entry name" value="CO dehydrogenase flavoprotein C-terminal domain-like"/>
    <property type="match status" value="1"/>
</dbReference>
<evidence type="ECO:0000256" key="14">
    <source>
        <dbReference type="ARBA" id="ARBA00034078"/>
    </source>
</evidence>
<dbReference type="GO" id="GO:0051537">
    <property type="term" value="F:2 iron, 2 sulfur cluster binding"/>
    <property type="evidence" value="ECO:0007669"/>
    <property type="project" value="UniProtKB-KW"/>
</dbReference>
<dbReference type="PROSITE" id="PS00197">
    <property type="entry name" value="2FE2S_FER_1"/>
    <property type="match status" value="1"/>
</dbReference>
<feature type="binding site" evidence="17">
    <location>
        <position position="732"/>
    </location>
    <ligand>
        <name>Mo-molybdopterin</name>
        <dbReference type="ChEBI" id="CHEBI:71302"/>
    </ligand>
    <ligandPart>
        <name>Mo</name>
        <dbReference type="ChEBI" id="CHEBI:28685"/>
    </ligandPart>
</feature>
<dbReference type="FunFam" id="3.30.365.10:FF:000002">
    <property type="entry name" value="Xanthine dehydrogenase oxidase"/>
    <property type="match status" value="1"/>
</dbReference>
<feature type="active site" description="Proton acceptor" evidence="15">
    <location>
        <position position="1201"/>
    </location>
</feature>
<keyword evidence="5 17" id="KW-0500">Molybdenum</keyword>
<evidence type="ECO:0000259" key="18">
    <source>
        <dbReference type="PROSITE" id="PS51085"/>
    </source>
</evidence>
<dbReference type="SMART" id="SM01008">
    <property type="entry name" value="Ald_Xan_dh_C"/>
    <property type="match status" value="1"/>
</dbReference>
<dbReference type="GO" id="GO:0005506">
    <property type="term" value="F:iron ion binding"/>
    <property type="evidence" value="ECO:0007669"/>
    <property type="project" value="InterPro"/>
</dbReference>
<evidence type="ECO:0000256" key="17">
    <source>
        <dbReference type="PIRSR" id="PIRSR000127-3"/>
    </source>
</evidence>
<feature type="binding site" evidence="17">
    <location>
        <position position="50"/>
    </location>
    <ligand>
        <name>[2Fe-2S] cluster</name>
        <dbReference type="ChEBI" id="CHEBI:190135"/>
        <label>1</label>
    </ligand>
</feature>
<comment type="cofactor">
    <cofactor evidence="17">
        <name>Mo-molybdopterin</name>
        <dbReference type="ChEBI" id="CHEBI:71302"/>
    </cofactor>
    <text evidence="17">Binds 1 Mo-molybdopterin (Mo-MPT) cofactor per subunit.</text>
</comment>
<comment type="cofactor">
    <cofactor evidence="1 16">
        <name>FAD</name>
        <dbReference type="ChEBI" id="CHEBI:57692"/>
    </cofactor>
</comment>
<dbReference type="PANTHER" id="PTHR11908">
    <property type="entry name" value="XANTHINE DEHYDROGENASE"/>
    <property type="match status" value="1"/>
</dbReference>
<keyword evidence="8 17" id="KW-0479">Metal-binding</keyword>
<dbReference type="CDD" id="cd00207">
    <property type="entry name" value="fer2"/>
    <property type="match status" value="1"/>
</dbReference>
<dbReference type="Proteomes" id="UP000838756">
    <property type="component" value="Unassembled WGS sequence"/>
</dbReference>
<reference evidence="20" key="1">
    <citation type="submission" date="2022-03" db="EMBL/GenBank/DDBJ databases">
        <authorList>
            <person name="Lindestad O."/>
        </authorList>
    </citation>
    <scope>NUCLEOTIDE SEQUENCE</scope>
</reference>
<evidence type="ECO:0000313" key="21">
    <source>
        <dbReference type="Proteomes" id="UP000838756"/>
    </source>
</evidence>
<dbReference type="GO" id="GO:0016491">
    <property type="term" value="F:oxidoreductase activity"/>
    <property type="evidence" value="ECO:0007669"/>
    <property type="project" value="UniProtKB-KW"/>
</dbReference>
<dbReference type="SUPFAM" id="SSF47741">
    <property type="entry name" value="CO dehydrogenase ISP C-domain like"/>
    <property type="match status" value="1"/>
</dbReference>
<dbReference type="Pfam" id="PF00941">
    <property type="entry name" value="FAD_binding_5"/>
    <property type="match status" value="1"/>
</dbReference>
<dbReference type="InterPro" id="IPR036318">
    <property type="entry name" value="FAD-bd_PCMH-like_sf"/>
</dbReference>
<dbReference type="InterPro" id="IPR046867">
    <property type="entry name" value="AldOxase/xan_DH_MoCoBD2"/>
</dbReference>
<feature type="binding site" evidence="17">
    <location>
        <position position="68"/>
    </location>
    <ligand>
        <name>[2Fe-2S] cluster</name>
        <dbReference type="ChEBI" id="CHEBI:190135"/>
        <label>1</label>
    </ligand>
</feature>
<keyword evidence="10" id="KW-0560">Oxidoreductase</keyword>
<dbReference type="GO" id="GO:0071949">
    <property type="term" value="F:FAD binding"/>
    <property type="evidence" value="ECO:0007669"/>
    <property type="project" value="InterPro"/>
</dbReference>
<dbReference type="InterPro" id="IPR036683">
    <property type="entry name" value="CO_DH_flav_C_dom_sf"/>
</dbReference>
<dbReference type="InterPro" id="IPR036884">
    <property type="entry name" value="2Fe-2S-bd_dom_sf"/>
</dbReference>
<feature type="binding site" evidence="17">
    <location>
        <position position="143"/>
    </location>
    <ligand>
        <name>[2Fe-2S] cluster</name>
        <dbReference type="ChEBI" id="CHEBI:190135"/>
        <label>2</label>
    </ligand>
</feature>
<feature type="binding site" evidence="16">
    <location>
        <position position="396"/>
    </location>
    <ligand>
        <name>FAD</name>
        <dbReference type="ChEBI" id="CHEBI:57692"/>
    </ligand>
</feature>
<feature type="binding site" evidence="17">
    <location>
        <position position="875"/>
    </location>
    <ligand>
        <name>Mo-molybdopterin</name>
        <dbReference type="ChEBI" id="CHEBI:71302"/>
    </ligand>
    <ligandPart>
        <name>Mo</name>
        <dbReference type="ChEBI" id="CHEBI:28685"/>
    </ligandPart>
</feature>
<dbReference type="InterPro" id="IPR002346">
    <property type="entry name" value="Mopterin_DH_FAD-bd"/>
</dbReference>
<feature type="binding site" evidence="17">
    <location>
        <position position="145"/>
    </location>
    <ligand>
        <name>[2Fe-2S] cluster</name>
        <dbReference type="ChEBI" id="CHEBI:190135"/>
        <label>2</label>
    </ligand>
</feature>
<comment type="subcellular location">
    <subcellularLocation>
        <location evidence="2">Peroxisome</location>
    </subcellularLocation>
</comment>
<evidence type="ECO:0000256" key="12">
    <source>
        <dbReference type="ARBA" id="ARBA00023014"/>
    </source>
</evidence>
<evidence type="ECO:0000256" key="4">
    <source>
        <dbReference type="ARBA" id="ARBA00011738"/>
    </source>
</evidence>
<comment type="caution">
    <text evidence="20">The sequence shown here is derived from an EMBL/GenBank/DDBJ whole genome shotgun (WGS) entry which is preliminary data.</text>
</comment>
<dbReference type="SUPFAM" id="SSF56176">
    <property type="entry name" value="FAD-binding/transporter-associated domain-like"/>
    <property type="match status" value="1"/>
</dbReference>
<sequence>MDCVKFKVNGVEYSVGPEVCSTTSLLEYLRRHVELRGTKYMCLEGGCGACIVSAIKGPGQLHQAVNSCLVSITSCQGWDITTIEKVGNRLKGYHPLQTTLANYNGTQCGYCTPGWVMSMYSLLKSECNLPMLEVERSLSSNLCRCTGYRPILEAFKKFSCDASEKIEISDIEDLCDKTKNVCSRRQCKDYDWCFVSNEDLEYNIFYIELKDGRQWFRVTSVADILKVLRTKGIDSYMLVAGNTGKGAYPIIEYPRILIDISGVSEIKGYIFDQNLIIGAGTTLSEFIEILKESTNKDFFEYLKILNEHLQLVAHVAVRNLGTIAGNLMLKHHHREFTSDIFLLLESIGAQLTIISLDGVKKIVAMQSFLVEDMRGKVILNVIMPPFNKENKLVTYKVAARSRNAHAIVNAAFFYKINDDNRVSDCRIVYGGLSPNFNRAMQTEKYLIGKVLFDNATLQGALKVLSNELIVIELPPEPSIKYRTKLALGLFYKGLLSLCPENILNSRFRSGAIKLPETRPLSRASQSFTTDPSVWPVNQPLPKAEALLQCAGEAKYAEDIPKLPNEVFAAFVLSTVALGTIASIDATEALRQEGVLAFYTAKDIPGLNSFTSPDVTDLTAKEEILCSGEVRYYNQPIGIIVADTDYLANRATLMVKVTYTNVRKPEIDIRVNKSNPQKVKLYSSIAATSRGNDTVKIIKGSRTINGQYHFCFETMMCVSLPTEDGLKMYPTSQYIDVNMVLTARSLNIEESRVDVEVRRLGGSFGAKISRQNMVSTACTLVTYKLNRPCRFILPLRSQTRALGKRLPSSTNYEIGVNKNGVVQYLNCDIYDDNGYIVDEPLIQKTVEQYFNCYNKEMWNFRCFDVITDTHSNSWFRSPGSLEAITGAEEMMERISYELGIDPLRVRMNNLDRSRYSDLDEMVNTLIKDSNYAERRMGVNKFNVENRWKKRGLRFTIMKWSVSVPFFLNVTISIFHGDGSVAINHGGIELGQGINTKAIQVCAYFLNIPLNKIHVKPTTSMLNPNNSRTATSLTSQNVQIGVQRCCEELLKRLKPIRDNMNNPTWEQLIAKAFEDGINLQANAYIGSNDKNDFNVYGVTLAEVEVDTLTGQFQILRVDLLEDVGRSINPVLDIGQVEGAFIMGVGYFTSEELVYDHNTGELLTDRTWNYFVPGGTDIPQDFRIYFRKNSYTNDAILGSKVTSEPAICMGVVIPLALREAISSSRLESGIPSNIWFNIDGPYTVEKICLACETKLEDFKFYL</sequence>
<feature type="binding site" evidence="17">
    <location>
        <position position="47"/>
    </location>
    <ligand>
        <name>[2Fe-2S] cluster</name>
        <dbReference type="ChEBI" id="CHEBI:190135"/>
        <label>1</label>
    </ligand>
</feature>
<keyword evidence="6" id="KW-0285">Flavoprotein</keyword>
<evidence type="ECO:0000256" key="3">
    <source>
        <dbReference type="ARBA" id="ARBA00006849"/>
    </source>
</evidence>
<feature type="binding site" evidence="17">
    <location>
        <position position="763"/>
    </location>
    <ligand>
        <name>Mo-molybdopterin</name>
        <dbReference type="ChEBI" id="CHEBI:71302"/>
    </ligand>
    <ligandPart>
        <name>Mo</name>
        <dbReference type="ChEBI" id="CHEBI:28685"/>
    </ligandPart>
</feature>
<dbReference type="InterPro" id="IPR008274">
    <property type="entry name" value="AldOxase/xan_DH_MoCoBD1"/>
</dbReference>
<keyword evidence="21" id="KW-1185">Reference proteome</keyword>
<comment type="subunit">
    <text evidence="4">Homodimer.</text>
</comment>
<dbReference type="Gene3D" id="3.30.365.10">
    <property type="entry name" value="Aldehyde oxidase/xanthine dehydrogenase, molybdopterin binding domain"/>
    <property type="match status" value="4"/>
</dbReference>
<dbReference type="PROSITE" id="PS51387">
    <property type="entry name" value="FAD_PCMH"/>
    <property type="match status" value="1"/>
</dbReference>
<dbReference type="Pfam" id="PF02738">
    <property type="entry name" value="MoCoBD_1"/>
    <property type="match status" value="1"/>
</dbReference>
<accession>A0A8S4RAE8</accession>
<dbReference type="PANTHER" id="PTHR11908:SF132">
    <property type="entry name" value="ALDEHYDE OXIDASE 1-RELATED"/>
    <property type="match status" value="1"/>
</dbReference>
<evidence type="ECO:0000256" key="9">
    <source>
        <dbReference type="ARBA" id="ARBA00022827"/>
    </source>
</evidence>
<comment type="similarity">
    <text evidence="3">Belongs to the xanthine dehydrogenase family.</text>
</comment>
<keyword evidence="11 17" id="KW-0408">Iron</keyword>
<dbReference type="GO" id="GO:0005777">
    <property type="term" value="C:peroxisome"/>
    <property type="evidence" value="ECO:0007669"/>
    <property type="project" value="UniProtKB-SubCell"/>
</dbReference>
<keyword evidence="12 17" id="KW-0411">Iron-sulfur</keyword>
<protein>
    <submittedName>
        <fullName evidence="20">Jg18398 protein</fullName>
    </submittedName>
</protein>
<comment type="cofactor">
    <cofactor evidence="17">
        <name>[2Fe-2S] cluster</name>
        <dbReference type="ChEBI" id="CHEBI:190135"/>
    </cofactor>
    <text evidence="17">Binds 2 [2Fe-2S] clusters.</text>
</comment>
<evidence type="ECO:0000256" key="7">
    <source>
        <dbReference type="ARBA" id="ARBA00022714"/>
    </source>
</evidence>
<feature type="binding site" evidence="17">
    <location>
        <position position="111"/>
    </location>
    <ligand>
        <name>[2Fe-2S] cluster</name>
        <dbReference type="ChEBI" id="CHEBI:190135"/>
        <label>2</label>
    </ligand>
</feature>
<dbReference type="InterPro" id="IPR016169">
    <property type="entry name" value="FAD-bd_PCMH_sub2"/>
</dbReference>
<evidence type="ECO:0000256" key="16">
    <source>
        <dbReference type="PIRSR" id="PIRSR000127-2"/>
    </source>
</evidence>
<dbReference type="PROSITE" id="PS51085">
    <property type="entry name" value="2FE2S_FER_2"/>
    <property type="match status" value="1"/>
</dbReference>
<evidence type="ECO:0000256" key="15">
    <source>
        <dbReference type="PIRSR" id="PIRSR000127-1"/>
    </source>
</evidence>
<evidence type="ECO:0000256" key="1">
    <source>
        <dbReference type="ARBA" id="ARBA00001974"/>
    </source>
</evidence>
<dbReference type="Pfam" id="PF01315">
    <property type="entry name" value="Ald_Xan_dh_C"/>
    <property type="match status" value="1"/>
</dbReference>
<dbReference type="InterPro" id="IPR000674">
    <property type="entry name" value="Ald_Oxase/Xan_DH_a/b"/>
</dbReference>
<dbReference type="FunFam" id="3.90.1170.50:FF:000003">
    <property type="entry name" value="Aldehyde oxidase"/>
    <property type="match status" value="1"/>
</dbReference>
<dbReference type="Gene3D" id="3.10.20.30">
    <property type="match status" value="1"/>
</dbReference>
<dbReference type="OrthoDB" id="8300278at2759"/>
<keyword evidence="9 16" id="KW-0274">FAD</keyword>
<dbReference type="AlphaFoldDB" id="A0A8S4RAE8"/>
<dbReference type="EMBL" id="CAKXAJ010024937">
    <property type="protein sequence ID" value="CAH2233047.1"/>
    <property type="molecule type" value="Genomic_DNA"/>
</dbReference>
<dbReference type="FunFam" id="3.30.390.50:FF:000003">
    <property type="entry name" value="Aldehyde oxidase1"/>
    <property type="match status" value="1"/>
</dbReference>
<evidence type="ECO:0000256" key="5">
    <source>
        <dbReference type="ARBA" id="ARBA00022505"/>
    </source>
</evidence>
<feature type="domain" description="2Fe-2S ferredoxin-type" evidence="18">
    <location>
        <begin position="2"/>
        <end position="86"/>
    </location>
</feature>
<dbReference type="InterPro" id="IPR016166">
    <property type="entry name" value="FAD-bd_PCMH"/>
</dbReference>
<dbReference type="Pfam" id="PF20256">
    <property type="entry name" value="MoCoBD_2"/>
    <property type="match status" value="1"/>
</dbReference>
<evidence type="ECO:0000256" key="10">
    <source>
        <dbReference type="ARBA" id="ARBA00023002"/>
    </source>
</evidence>
<comment type="cofactor">
    <cofactor evidence="14">
        <name>[2Fe-2S] cluster</name>
        <dbReference type="ChEBI" id="CHEBI:190135"/>
    </cofactor>
</comment>
<dbReference type="Pfam" id="PF01799">
    <property type="entry name" value="Fer2_2"/>
    <property type="match status" value="1"/>
</dbReference>
<dbReference type="InterPro" id="IPR036856">
    <property type="entry name" value="Ald_Oxase/Xan_DH_a/b_sf"/>
</dbReference>
<dbReference type="Gene3D" id="1.10.150.120">
    <property type="entry name" value="[2Fe-2S]-binding domain"/>
    <property type="match status" value="1"/>
</dbReference>
<dbReference type="SUPFAM" id="SSF56003">
    <property type="entry name" value="Molybdenum cofactor-binding domain"/>
    <property type="match status" value="1"/>
</dbReference>
<dbReference type="InterPro" id="IPR016208">
    <property type="entry name" value="Ald_Oxase/xanthine_DH-like"/>
</dbReference>
<evidence type="ECO:0000313" key="20">
    <source>
        <dbReference type="EMBL" id="CAH2233047.1"/>
    </source>
</evidence>
<evidence type="ECO:0000256" key="11">
    <source>
        <dbReference type="ARBA" id="ARBA00023004"/>
    </source>
</evidence>
<gene>
    <name evidence="20" type="primary">jg18398</name>
    <name evidence="20" type="ORF">PAEG_LOCUS11197</name>
</gene>
<dbReference type="InterPro" id="IPR036010">
    <property type="entry name" value="2Fe-2S_ferredoxin-like_sf"/>
</dbReference>
<feature type="binding site" evidence="17">
    <location>
        <position position="42"/>
    </location>
    <ligand>
        <name>[2Fe-2S] cluster</name>
        <dbReference type="ChEBI" id="CHEBI:190135"/>
        <label>1</label>
    </ligand>
</feature>
<dbReference type="Gene3D" id="3.30.390.50">
    <property type="entry name" value="CO dehydrogenase flavoprotein, C-terminal domain"/>
    <property type="match status" value="1"/>
</dbReference>
<dbReference type="InterPro" id="IPR002888">
    <property type="entry name" value="2Fe-2S-bd"/>
</dbReference>
<dbReference type="InterPro" id="IPR006058">
    <property type="entry name" value="2Fe2S_fd_BS"/>
</dbReference>
<dbReference type="PIRSF" id="PIRSF000127">
    <property type="entry name" value="Xanthine_DH"/>
    <property type="match status" value="1"/>
</dbReference>
<organism evidence="20 21">
    <name type="scientific">Pararge aegeria aegeria</name>
    <dbReference type="NCBI Taxonomy" id="348720"/>
    <lineage>
        <taxon>Eukaryota</taxon>
        <taxon>Metazoa</taxon>
        <taxon>Ecdysozoa</taxon>
        <taxon>Arthropoda</taxon>
        <taxon>Hexapoda</taxon>
        <taxon>Insecta</taxon>
        <taxon>Pterygota</taxon>
        <taxon>Neoptera</taxon>
        <taxon>Endopterygota</taxon>
        <taxon>Lepidoptera</taxon>
        <taxon>Glossata</taxon>
        <taxon>Ditrysia</taxon>
        <taxon>Papilionoidea</taxon>
        <taxon>Nymphalidae</taxon>
        <taxon>Satyrinae</taxon>
        <taxon>Satyrini</taxon>
        <taxon>Parargina</taxon>
        <taxon>Pararge</taxon>
    </lineage>
</organism>
<dbReference type="FunFam" id="3.30.465.10:FF:000013">
    <property type="entry name" value="Aldehyde oxidase"/>
    <property type="match status" value="1"/>
</dbReference>
<dbReference type="InterPro" id="IPR037165">
    <property type="entry name" value="AldOxase/xan_DH_Mopterin-bd_sf"/>
</dbReference>
<keyword evidence="13" id="KW-0576">Peroxisome</keyword>
<dbReference type="SUPFAM" id="SSF54292">
    <property type="entry name" value="2Fe-2S ferredoxin-like"/>
    <property type="match status" value="1"/>
</dbReference>
<dbReference type="Gene3D" id="3.30.465.10">
    <property type="match status" value="1"/>
</dbReference>
<feature type="domain" description="FAD-binding PCMH-type" evidence="19">
    <location>
        <begin position="208"/>
        <end position="388"/>
    </location>
</feature>
<dbReference type="SUPFAM" id="SSF54665">
    <property type="entry name" value="CO dehydrogenase molybdoprotein N-domain-like"/>
    <property type="match status" value="1"/>
</dbReference>
<proteinExistence type="inferred from homology"/>
<evidence type="ECO:0000259" key="19">
    <source>
        <dbReference type="PROSITE" id="PS51387"/>
    </source>
</evidence>
<evidence type="ECO:0000256" key="2">
    <source>
        <dbReference type="ARBA" id="ARBA00004275"/>
    </source>
</evidence>
<keyword evidence="7 17" id="KW-0001">2Fe-2S</keyword>
<feature type="binding site" evidence="17">
    <location>
        <position position="108"/>
    </location>
    <ligand>
        <name>[2Fe-2S] cluster</name>
        <dbReference type="ChEBI" id="CHEBI:190135"/>
        <label>2</label>
    </ligand>
</feature>
<dbReference type="InterPro" id="IPR012675">
    <property type="entry name" value="Beta-grasp_dom_sf"/>
</dbReference>
<dbReference type="Pfam" id="PF03450">
    <property type="entry name" value="CO_deh_flav_C"/>
    <property type="match status" value="1"/>
</dbReference>